<evidence type="ECO:0000259" key="4">
    <source>
        <dbReference type="Pfam" id="PF00733"/>
    </source>
</evidence>
<dbReference type="InterPro" id="IPR001962">
    <property type="entry name" value="Asn_synthase"/>
</dbReference>
<organism evidence="5 6">
    <name type="scientific">Burkholderia metallica</name>
    <dbReference type="NCBI Taxonomy" id="488729"/>
    <lineage>
        <taxon>Bacteria</taxon>
        <taxon>Pseudomonadati</taxon>
        <taxon>Pseudomonadota</taxon>
        <taxon>Betaproteobacteria</taxon>
        <taxon>Burkholderiales</taxon>
        <taxon>Burkholderiaceae</taxon>
        <taxon>Burkholderia</taxon>
        <taxon>Burkholderia cepacia complex</taxon>
    </lineage>
</organism>
<dbReference type="EC" id="6.3.5.4" evidence="2"/>
<dbReference type="RefSeq" id="WP_301755279.1">
    <property type="nucleotide sequence ID" value="NZ_JAUJSQ010000003.1"/>
</dbReference>
<dbReference type="Proteomes" id="UP001171606">
    <property type="component" value="Unassembled WGS sequence"/>
</dbReference>
<comment type="catalytic activity">
    <reaction evidence="3">
        <text>L-aspartate + L-glutamine + ATP + H2O = L-asparagine + L-glutamate + AMP + diphosphate + H(+)</text>
        <dbReference type="Rhea" id="RHEA:12228"/>
        <dbReference type="ChEBI" id="CHEBI:15377"/>
        <dbReference type="ChEBI" id="CHEBI:15378"/>
        <dbReference type="ChEBI" id="CHEBI:29985"/>
        <dbReference type="ChEBI" id="CHEBI:29991"/>
        <dbReference type="ChEBI" id="CHEBI:30616"/>
        <dbReference type="ChEBI" id="CHEBI:33019"/>
        <dbReference type="ChEBI" id="CHEBI:58048"/>
        <dbReference type="ChEBI" id="CHEBI:58359"/>
        <dbReference type="ChEBI" id="CHEBI:456215"/>
        <dbReference type="EC" id="6.3.5.4"/>
    </reaction>
</comment>
<dbReference type="EMBL" id="JAUJSQ010000003">
    <property type="protein sequence ID" value="MDN7931682.1"/>
    <property type="molecule type" value="Genomic_DNA"/>
</dbReference>
<dbReference type="CDD" id="cd01991">
    <property type="entry name" value="Asn_synthase_B_C"/>
    <property type="match status" value="1"/>
</dbReference>
<evidence type="ECO:0000313" key="6">
    <source>
        <dbReference type="Proteomes" id="UP001171606"/>
    </source>
</evidence>
<dbReference type="InterPro" id="IPR051786">
    <property type="entry name" value="ASN_synthetase/amidase"/>
</dbReference>
<protein>
    <recommendedName>
        <fullName evidence="2">asparagine synthase (glutamine-hydrolyzing)</fullName>
        <ecNumber evidence="2">6.3.5.4</ecNumber>
    </recommendedName>
</protein>
<dbReference type="PANTHER" id="PTHR43284:SF1">
    <property type="entry name" value="ASPARAGINE SYNTHETASE"/>
    <property type="match status" value="1"/>
</dbReference>
<comment type="caution">
    <text evidence="5">The sequence shown here is derived from an EMBL/GenBank/DDBJ whole genome shotgun (WGS) entry which is preliminary data.</text>
</comment>
<gene>
    <name evidence="5" type="ORF">QZM52_10320</name>
</gene>
<feature type="domain" description="Asparagine synthetase" evidence="4">
    <location>
        <begin position="94"/>
        <end position="224"/>
    </location>
</feature>
<proteinExistence type="predicted"/>
<dbReference type="SUPFAM" id="SSF52402">
    <property type="entry name" value="Adenine nucleotide alpha hydrolases-like"/>
    <property type="match status" value="1"/>
</dbReference>
<sequence length="356" mass="38379">MIVGTRDLFGFDRLHYHPRTGVSASGIRAVLHASGQPAGAPDTAAIAGYLSGERPVDRTVLRDVLAVPPGHALIRSPQGLTVQPTPERPQRADLETVLRASLQRALDSGKRVALALSGGLDSALLLALLRELGTQRHVTSYILATDMPDYCELDAALELAEQMQANVKIVRANEADFVAALPRTTHAVEEPMFNLHPVAKLLLAEAMAADGVEVAITGDGADQVLRRDQSANYLPLCHALFDAAAVDLHPPFVDDAVVAHLTSIAPDPNKQCLRDLGARLNLPERLVHGPKRGRLAPAMDLAALLDRDRAYALADTLGLAAPTLQADTERVLWTTLMLILDHLDHFDHRDAAHRPT</sequence>
<evidence type="ECO:0000313" key="5">
    <source>
        <dbReference type="EMBL" id="MDN7931682.1"/>
    </source>
</evidence>
<dbReference type="Pfam" id="PF00733">
    <property type="entry name" value="Asn_synthase"/>
    <property type="match status" value="1"/>
</dbReference>
<evidence type="ECO:0000256" key="1">
    <source>
        <dbReference type="ARBA" id="ARBA00005187"/>
    </source>
</evidence>
<evidence type="ECO:0000256" key="3">
    <source>
        <dbReference type="ARBA" id="ARBA00048741"/>
    </source>
</evidence>
<comment type="pathway">
    <text evidence="1">Amino-acid biosynthesis; L-asparagine biosynthesis; L-asparagine from L-aspartate (L-Gln route): step 1/1.</text>
</comment>
<evidence type="ECO:0000256" key="2">
    <source>
        <dbReference type="ARBA" id="ARBA00012737"/>
    </source>
</evidence>
<name>A0ABT8P9Z4_9BURK</name>
<dbReference type="PANTHER" id="PTHR43284">
    <property type="entry name" value="ASPARAGINE SYNTHETASE (GLUTAMINE-HYDROLYZING)"/>
    <property type="match status" value="1"/>
</dbReference>
<dbReference type="Gene3D" id="3.40.50.620">
    <property type="entry name" value="HUPs"/>
    <property type="match status" value="1"/>
</dbReference>
<keyword evidence="6" id="KW-1185">Reference proteome</keyword>
<accession>A0ABT8P9Z4</accession>
<dbReference type="InterPro" id="IPR014729">
    <property type="entry name" value="Rossmann-like_a/b/a_fold"/>
</dbReference>
<reference evidence="5" key="1">
    <citation type="submission" date="2023-07" db="EMBL/GenBank/DDBJ databases">
        <title>A collection of bacterial strains from the Burkholderia cepacia Research Laboratory and Repository.</title>
        <authorList>
            <person name="Lipuma J."/>
            <person name="Spilker T."/>
            <person name="Caverly L."/>
        </authorList>
    </citation>
    <scope>NUCLEOTIDE SEQUENCE</scope>
    <source>
        <strain evidence="5">AU42020</strain>
    </source>
</reference>